<protein>
    <submittedName>
        <fullName evidence="1">Hpr(Ser) kinase/phosphatase</fullName>
    </submittedName>
</protein>
<gene>
    <name evidence="1" type="ORF">SAMN02745824_2225</name>
</gene>
<dbReference type="STRING" id="1123272.SAMN02745824_2225"/>
<dbReference type="Gene3D" id="3.40.50.300">
    <property type="entry name" value="P-loop containing nucleotide triphosphate hydrolases"/>
    <property type="match status" value="1"/>
</dbReference>
<dbReference type="EMBL" id="FSQW01000002">
    <property type="protein sequence ID" value="SIN90055.1"/>
    <property type="molecule type" value="Genomic_DNA"/>
</dbReference>
<dbReference type="RefSeq" id="WP_084192673.1">
    <property type="nucleotide sequence ID" value="NZ_FSQW01000002.1"/>
</dbReference>
<evidence type="ECO:0000313" key="1">
    <source>
        <dbReference type="EMBL" id="SIN90055.1"/>
    </source>
</evidence>
<reference evidence="2" key="1">
    <citation type="submission" date="2016-11" db="EMBL/GenBank/DDBJ databases">
        <authorList>
            <person name="Varghese N."/>
            <person name="Submissions S."/>
        </authorList>
    </citation>
    <scope>NUCLEOTIDE SEQUENCE [LARGE SCALE GENOMIC DNA]</scope>
    <source>
        <strain evidence="2">DSM 22363</strain>
    </source>
</reference>
<keyword evidence="1" id="KW-0808">Transferase</keyword>
<dbReference type="Proteomes" id="UP000185192">
    <property type="component" value="Unassembled WGS sequence"/>
</dbReference>
<dbReference type="InterPro" id="IPR027417">
    <property type="entry name" value="P-loop_NTPase"/>
</dbReference>
<name>A0A1N6F465_9SPHN</name>
<dbReference type="SUPFAM" id="SSF53795">
    <property type="entry name" value="PEP carboxykinase-like"/>
    <property type="match status" value="1"/>
</dbReference>
<accession>A0A1N6F465</accession>
<dbReference type="GO" id="GO:0016301">
    <property type="term" value="F:kinase activity"/>
    <property type="evidence" value="ECO:0007669"/>
    <property type="project" value="UniProtKB-KW"/>
</dbReference>
<sequence length="290" mass="32348">MNPLQETHLAIGPARFRIALAWKQPLELLKRLYADYPDPDDGFADFTVRLEPDKPWRRFIRPSVHISGDFWLPDAAPLPLEQGLLAAEMGMNLQMALGWRRHLLLHASTVEKDGRALIMTGLSGSGKSTLSAMLGERGWRFMGDEFALLCPDTGQIYAFPRLVSLKNSAIAAMQKELPDDRFGPLLKATPKGDIRHLKPAAEAIANMHEPARPALLLFPRFGYEPAIRKMGQSEIFVRLTQASTNYVALGEAGFRALTEFVDQVPARAIDYQSGAEAEEIINRLWDELAS</sequence>
<proteinExistence type="predicted"/>
<dbReference type="InterPro" id="IPR027600">
    <property type="entry name" value="HprK-rel_A"/>
</dbReference>
<dbReference type="AlphaFoldDB" id="A0A1N6F465"/>
<dbReference type="NCBIfam" id="TIGR04352">
    <property type="entry name" value="HprK_rel_A"/>
    <property type="match status" value="1"/>
</dbReference>
<keyword evidence="1" id="KW-0418">Kinase</keyword>
<organism evidence="1 2">
    <name type="scientific">Parasphingorhabdus marina DSM 22363</name>
    <dbReference type="NCBI Taxonomy" id="1123272"/>
    <lineage>
        <taxon>Bacteria</taxon>
        <taxon>Pseudomonadati</taxon>
        <taxon>Pseudomonadota</taxon>
        <taxon>Alphaproteobacteria</taxon>
        <taxon>Sphingomonadales</taxon>
        <taxon>Sphingomonadaceae</taxon>
        <taxon>Parasphingorhabdus</taxon>
    </lineage>
</organism>
<evidence type="ECO:0000313" key="2">
    <source>
        <dbReference type="Proteomes" id="UP000185192"/>
    </source>
</evidence>
<keyword evidence="2" id="KW-1185">Reference proteome</keyword>